<protein>
    <recommendedName>
        <fullName evidence="3">PepSY domain-containing protein</fullName>
    </recommendedName>
</protein>
<dbReference type="Pfam" id="PF03413">
    <property type="entry name" value="PepSY"/>
    <property type="match status" value="1"/>
</dbReference>
<gene>
    <name evidence="4" type="ORF">HF519_26795</name>
</gene>
<feature type="chain" id="PRO_5032290360" description="PepSY domain-containing protein" evidence="2">
    <location>
        <begin position="27"/>
        <end position="218"/>
    </location>
</feature>
<dbReference type="Gene3D" id="3.10.450.40">
    <property type="match status" value="1"/>
</dbReference>
<feature type="region of interest" description="Disordered" evidence="1">
    <location>
        <begin position="124"/>
        <end position="218"/>
    </location>
</feature>
<evidence type="ECO:0000313" key="5">
    <source>
        <dbReference type="Proteomes" id="UP000586918"/>
    </source>
</evidence>
<name>A0A848DRG7_9PSEU</name>
<keyword evidence="2" id="KW-0732">Signal</keyword>
<sequence>MATRRLLTIAAAGMLTVLVFGGTAVAVAGGADDVSNPLPRFDAPSVSAGATTSETTPVAVAPAPALDRAAAEQIALDRVGGGAVTRTEHEIEHGRPEWKVRIVNGGVEHDVRVDAGTGTVTRIDSDDRARSAVAPRGTVVDDRGRGSDDRPGDDRGRGSDDRPGDDRGRGSDDRGYDDRGGDRPRGNDDRGSDDRGSDDRGRGSDDRGSDDRGRGGDD</sequence>
<feature type="compositionally biased region" description="Basic and acidic residues" evidence="1">
    <location>
        <begin position="139"/>
        <end position="218"/>
    </location>
</feature>
<proteinExistence type="predicted"/>
<feature type="domain" description="PepSY" evidence="3">
    <location>
        <begin position="67"/>
        <end position="123"/>
    </location>
</feature>
<feature type="signal peptide" evidence="2">
    <location>
        <begin position="1"/>
        <end position="26"/>
    </location>
</feature>
<dbReference type="Proteomes" id="UP000586918">
    <property type="component" value="Unassembled WGS sequence"/>
</dbReference>
<comment type="caution">
    <text evidence="4">The sequence shown here is derived from an EMBL/GenBank/DDBJ whole genome shotgun (WGS) entry which is preliminary data.</text>
</comment>
<keyword evidence="5" id="KW-1185">Reference proteome</keyword>
<evidence type="ECO:0000313" key="4">
    <source>
        <dbReference type="EMBL" id="NMH95103.1"/>
    </source>
</evidence>
<dbReference type="EMBL" id="JAAXKZ010000155">
    <property type="protein sequence ID" value="NMH95103.1"/>
    <property type="molecule type" value="Genomic_DNA"/>
</dbReference>
<evidence type="ECO:0000259" key="3">
    <source>
        <dbReference type="Pfam" id="PF03413"/>
    </source>
</evidence>
<evidence type="ECO:0000256" key="1">
    <source>
        <dbReference type="SAM" id="MobiDB-lite"/>
    </source>
</evidence>
<accession>A0A848DRG7</accession>
<dbReference type="RefSeq" id="WP_169415768.1">
    <property type="nucleotide sequence ID" value="NZ_JAAXKZ010000155.1"/>
</dbReference>
<evidence type="ECO:0000256" key="2">
    <source>
        <dbReference type="SAM" id="SignalP"/>
    </source>
</evidence>
<reference evidence="4 5" key="1">
    <citation type="submission" date="2020-04" db="EMBL/GenBank/DDBJ databases">
        <authorList>
            <person name="Klaysubun C."/>
            <person name="Duangmal K."/>
            <person name="Lipun K."/>
        </authorList>
    </citation>
    <scope>NUCLEOTIDE SEQUENCE [LARGE SCALE GENOMIC DNA]</scope>
    <source>
        <strain evidence="4 5">DSM 45300</strain>
    </source>
</reference>
<dbReference type="AlphaFoldDB" id="A0A848DRG7"/>
<dbReference type="InterPro" id="IPR025711">
    <property type="entry name" value="PepSY"/>
</dbReference>
<organism evidence="4 5">
    <name type="scientific">Pseudonocardia bannensis</name>
    <dbReference type="NCBI Taxonomy" id="630973"/>
    <lineage>
        <taxon>Bacteria</taxon>
        <taxon>Bacillati</taxon>
        <taxon>Actinomycetota</taxon>
        <taxon>Actinomycetes</taxon>
        <taxon>Pseudonocardiales</taxon>
        <taxon>Pseudonocardiaceae</taxon>
        <taxon>Pseudonocardia</taxon>
    </lineage>
</organism>